<comment type="caution">
    <text evidence="1">The sequence shown here is derived from an EMBL/GenBank/DDBJ whole genome shotgun (WGS) entry which is preliminary data.</text>
</comment>
<protein>
    <submittedName>
        <fullName evidence="1">Uncharacterized protein</fullName>
    </submittedName>
</protein>
<name>A0ACC1DCK3_9NEOP</name>
<evidence type="ECO:0000313" key="1">
    <source>
        <dbReference type="EMBL" id="KAJ0181565.1"/>
    </source>
</evidence>
<evidence type="ECO:0000313" key="2">
    <source>
        <dbReference type="Proteomes" id="UP000824533"/>
    </source>
</evidence>
<accession>A0ACC1DCK3</accession>
<reference evidence="1 2" key="1">
    <citation type="journal article" date="2021" name="Front. Genet.">
        <title>Chromosome-Level Genome Assembly Reveals Significant Gene Expansion in the Toll and IMD Signaling Pathways of Dendrolimus kikuchii.</title>
        <authorList>
            <person name="Zhou J."/>
            <person name="Wu P."/>
            <person name="Xiong Z."/>
            <person name="Liu N."/>
            <person name="Zhao N."/>
            <person name="Ji M."/>
            <person name="Qiu Y."/>
            <person name="Yang B."/>
        </authorList>
    </citation>
    <scope>NUCLEOTIDE SEQUENCE [LARGE SCALE GENOMIC DNA]</scope>
    <source>
        <strain evidence="1">Ann1</strain>
    </source>
</reference>
<sequence length="855" mass="98656">MNHEEIKGVVQEKFLSSERVTAFLCDAKVLYPERVMKDRLLAIVEFGDEKAVFCLFTSCYPPKSFTDLSIEIVLPIDDSFKCEIDNKPSDPEAVLYLNLQSRNNKFKFEIQMTPRVDNFVDDLFRGIDAVNKVVMQPEFVWLKKYDGKSEQDILTHTLVAPRSGVAHTQNSAPVAIRESLIKHKMADKEQEFTFTKRFTIFCGTWNVNDKSPVIPLKGWLNVDKEPPDIYAVGFQELDLSKETFLFDQTFREDEWYNAVLNYVDPKAKYVKVEKVRLVGMMLIVLIKAKHMSHVRNVVCDTVGTGIMGKMGNKGGVSIRFDLHSTSLCFVNSHLAAHVEEYERRNQDFRDICNRTRFVQPNQLPKAIKDHDHIYWLGDLNYRITELDPITVKRKVSENNFAAVLEWDQLKQQHKLNNVFSGYTEGTISFKPTYKYDPGTDNWDSSEKNRAPAWCDRIFWRGDNITQLAYRSHPSLNISDHKPVSAIFTSSIKMIDEEKYRKVYEEVIKQLDKIENELIPQVKVDVTEIDFGTVRYLELQVRTITIKNIGKLPLEFEFIKKLDETSFCKEWLIVEPYKKCICADESCEIQLKVLINKTSACKMNAGTDKLYDILVLHLYGGKDIFITINGTYQRSCFGCSIEVLVNLNMPIREVPVGKLIELENKRDQTVSNQSTYSIPKEIWFLVDHIYLHGLKEPNLFEQPGFHSEILQIRDWLDSGSIDPIPGSIHSVAEALLLLLESTSDPIIPYNLQSACLRASLNYLQCKQIILELPEFRKNVFLYLCEFLQEALQHSPHNGLDAKTLSTLFGSIFLRDNPNNVQEPQSRINKQVIDKKKAQFVYHFLINDHSDLIFAKT</sequence>
<dbReference type="EMBL" id="CM034390">
    <property type="protein sequence ID" value="KAJ0181565.1"/>
    <property type="molecule type" value="Genomic_DNA"/>
</dbReference>
<proteinExistence type="predicted"/>
<dbReference type="Proteomes" id="UP000824533">
    <property type="component" value="Linkage Group LG04"/>
</dbReference>
<organism evidence="1 2">
    <name type="scientific">Dendrolimus kikuchii</name>
    <dbReference type="NCBI Taxonomy" id="765133"/>
    <lineage>
        <taxon>Eukaryota</taxon>
        <taxon>Metazoa</taxon>
        <taxon>Ecdysozoa</taxon>
        <taxon>Arthropoda</taxon>
        <taxon>Hexapoda</taxon>
        <taxon>Insecta</taxon>
        <taxon>Pterygota</taxon>
        <taxon>Neoptera</taxon>
        <taxon>Endopterygota</taxon>
        <taxon>Lepidoptera</taxon>
        <taxon>Glossata</taxon>
        <taxon>Ditrysia</taxon>
        <taxon>Bombycoidea</taxon>
        <taxon>Lasiocampidae</taxon>
        <taxon>Dendrolimus</taxon>
    </lineage>
</organism>
<gene>
    <name evidence="1" type="ORF">K1T71_002287</name>
</gene>
<keyword evidence="2" id="KW-1185">Reference proteome</keyword>